<keyword evidence="2" id="KW-1185">Reference proteome</keyword>
<reference evidence="1 2" key="1">
    <citation type="submission" date="2024-01" db="EMBL/GenBank/DDBJ databases">
        <title>Genome insights into Plantactinospora veratri sp. nov.</title>
        <authorList>
            <person name="Wang L."/>
        </authorList>
    </citation>
    <scope>NUCLEOTIDE SEQUENCE [LARGE SCALE GENOMIC DNA]</scope>
    <source>
        <strain evidence="1 2">NEAU-FHS4</strain>
    </source>
</reference>
<evidence type="ECO:0000313" key="1">
    <source>
        <dbReference type="EMBL" id="MEE6307412.1"/>
    </source>
</evidence>
<evidence type="ECO:0000313" key="2">
    <source>
        <dbReference type="Proteomes" id="UP001339911"/>
    </source>
</evidence>
<proteinExistence type="predicted"/>
<comment type="caution">
    <text evidence="1">The sequence shown here is derived from an EMBL/GenBank/DDBJ whole genome shotgun (WGS) entry which is preliminary data.</text>
</comment>
<gene>
    <name evidence="1" type="ORF">V1634_11310</name>
</gene>
<organism evidence="1 2">
    <name type="scientific">Plantactinospora veratri</name>
    <dbReference type="NCBI Taxonomy" id="1436122"/>
    <lineage>
        <taxon>Bacteria</taxon>
        <taxon>Bacillati</taxon>
        <taxon>Actinomycetota</taxon>
        <taxon>Actinomycetes</taxon>
        <taxon>Micromonosporales</taxon>
        <taxon>Micromonosporaceae</taxon>
        <taxon>Plantactinospora</taxon>
    </lineage>
</organism>
<sequence length="280" mass="31756">MAATRARPVDAALIPESPCQARLDNDWTRRRRDRGSPVAFRRTTSDVRPDADDRTIPGRGCRTLSRRPGRQILSAFGLASIESRSVVVHDRWDYGRIHKALEKAPEDAVIRIQQTWFPEENFVAALCGLYLQQHKRFALRVLLMDPGEKLDPPPDLLAARVRLRGISATASAEKIRSTMADLVRLKQMVHDDQSGTPGSGRRVGEVDLEIRLYDFLPFGPIYQIGDEVMFVGFYVNHGTSSAGPMLEIRNNGRSTLWRQFTQNFDYGWRASQVRRHHPAP</sequence>
<dbReference type="EMBL" id="JAZGQL010000007">
    <property type="protein sequence ID" value="MEE6307412.1"/>
    <property type="molecule type" value="Genomic_DNA"/>
</dbReference>
<dbReference type="Proteomes" id="UP001339911">
    <property type="component" value="Unassembled WGS sequence"/>
</dbReference>
<protein>
    <submittedName>
        <fullName evidence="1">Uncharacterized protein</fullName>
    </submittedName>
</protein>
<accession>A0ABU7SCR8</accession>
<name>A0ABU7SCR8_9ACTN</name>